<feature type="region of interest" description="Disordered" evidence="3">
    <location>
        <begin position="1"/>
        <end position="30"/>
    </location>
</feature>
<reference evidence="4" key="2">
    <citation type="submission" date="2023-05" db="EMBL/GenBank/DDBJ databases">
        <authorList>
            <consortium name="Lawrence Berkeley National Laboratory"/>
            <person name="Steindorff A."/>
            <person name="Hensen N."/>
            <person name="Bonometti L."/>
            <person name="Westerberg I."/>
            <person name="Brannstrom I.O."/>
            <person name="Guillou S."/>
            <person name="Cros-Aarteil S."/>
            <person name="Calhoun S."/>
            <person name="Haridas S."/>
            <person name="Kuo A."/>
            <person name="Mondo S."/>
            <person name="Pangilinan J."/>
            <person name="Riley R."/>
            <person name="Labutti K."/>
            <person name="Andreopoulos B."/>
            <person name="Lipzen A."/>
            <person name="Chen C."/>
            <person name="Yanf M."/>
            <person name="Daum C."/>
            <person name="Ng V."/>
            <person name="Clum A."/>
            <person name="Ohm R."/>
            <person name="Martin F."/>
            <person name="Silar P."/>
            <person name="Natvig D."/>
            <person name="Lalanne C."/>
            <person name="Gautier V."/>
            <person name="Ament-Velasquez S.L."/>
            <person name="Kruys A."/>
            <person name="Hutchinson M.I."/>
            <person name="Powell A.J."/>
            <person name="Barry K."/>
            <person name="Miller A.N."/>
            <person name="Grigoriev I.V."/>
            <person name="Debuchy R."/>
            <person name="Gladieux P."/>
            <person name="Thoren M.H."/>
            <person name="Johannesson H."/>
        </authorList>
    </citation>
    <scope>NUCLEOTIDE SEQUENCE</scope>
    <source>
        <strain evidence="4">CBS 757.83</strain>
    </source>
</reference>
<dbReference type="Proteomes" id="UP001305647">
    <property type="component" value="Unassembled WGS sequence"/>
</dbReference>
<dbReference type="GO" id="GO:0004540">
    <property type="term" value="F:RNA nuclease activity"/>
    <property type="evidence" value="ECO:0007669"/>
    <property type="project" value="InterPro"/>
</dbReference>
<feature type="region of interest" description="Disordered" evidence="3">
    <location>
        <begin position="45"/>
        <end position="75"/>
    </location>
</feature>
<dbReference type="AlphaFoldDB" id="A0AAN6PXK4"/>
<dbReference type="SUPFAM" id="SSF53933">
    <property type="entry name" value="Microbial ribonucleases"/>
    <property type="match status" value="1"/>
</dbReference>
<feature type="non-terminal residue" evidence="4">
    <location>
        <position position="1"/>
    </location>
</feature>
<dbReference type="EMBL" id="MU863677">
    <property type="protein sequence ID" value="KAK4097342.1"/>
    <property type="molecule type" value="Genomic_DNA"/>
</dbReference>
<sequence>FLGGSSVRDQVRLAPSQPGSVTGYPKPLHNNDGLDLAANQAFSEYPSTSTDGRTGRGFRGGGNPSAVRAFYNNPD</sequence>
<proteinExistence type="predicted"/>
<dbReference type="GO" id="GO:0016787">
    <property type="term" value="F:hydrolase activity"/>
    <property type="evidence" value="ECO:0007669"/>
    <property type="project" value="UniProtKB-KW"/>
</dbReference>
<evidence type="ECO:0000256" key="2">
    <source>
        <dbReference type="ARBA" id="ARBA00022801"/>
    </source>
</evidence>
<dbReference type="InterPro" id="IPR016191">
    <property type="entry name" value="Ribonuclease/ribotoxin"/>
</dbReference>
<protein>
    <submittedName>
        <fullName evidence="4">Uncharacterized protein</fullName>
    </submittedName>
</protein>
<comment type="caution">
    <text evidence="4">The sequence shown here is derived from an EMBL/GenBank/DDBJ whole genome shotgun (WGS) entry which is preliminary data.</text>
</comment>
<evidence type="ECO:0000313" key="4">
    <source>
        <dbReference type="EMBL" id="KAK4097342.1"/>
    </source>
</evidence>
<name>A0AAN6PXK4_9PEZI</name>
<keyword evidence="5" id="KW-1185">Reference proteome</keyword>
<gene>
    <name evidence="4" type="ORF">N658DRAFT_434199</name>
</gene>
<reference evidence="4" key="1">
    <citation type="journal article" date="2023" name="Mol. Phylogenet. Evol.">
        <title>Genome-scale phylogeny and comparative genomics of the fungal order Sordariales.</title>
        <authorList>
            <person name="Hensen N."/>
            <person name="Bonometti L."/>
            <person name="Westerberg I."/>
            <person name="Brannstrom I.O."/>
            <person name="Guillou S."/>
            <person name="Cros-Aarteil S."/>
            <person name="Calhoun S."/>
            <person name="Haridas S."/>
            <person name="Kuo A."/>
            <person name="Mondo S."/>
            <person name="Pangilinan J."/>
            <person name="Riley R."/>
            <person name="LaButti K."/>
            <person name="Andreopoulos B."/>
            <person name="Lipzen A."/>
            <person name="Chen C."/>
            <person name="Yan M."/>
            <person name="Daum C."/>
            <person name="Ng V."/>
            <person name="Clum A."/>
            <person name="Steindorff A."/>
            <person name="Ohm R.A."/>
            <person name="Martin F."/>
            <person name="Silar P."/>
            <person name="Natvig D.O."/>
            <person name="Lalanne C."/>
            <person name="Gautier V."/>
            <person name="Ament-Velasquez S.L."/>
            <person name="Kruys A."/>
            <person name="Hutchinson M.I."/>
            <person name="Powell A.J."/>
            <person name="Barry K."/>
            <person name="Miller A.N."/>
            <person name="Grigoriev I.V."/>
            <person name="Debuchy R."/>
            <person name="Gladieux P."/>
            <person name="Hiltunen Thoren M."/>
            <person name="Johannesson H."/>
        </authorList>
    </citation>
    <scope>NUCLEOTIDE SEQUENCE</scope>
    <source>
        <strain evidence="4">CBS 757.83</strain>
    </source>
</reference>
<evidence type="ECO:0000256" key="3">
    <source>
        <dbReference type="SAM" id="MobiDB-lite"/>
    </source>
</evidence>
<accession>A0AAN6PXK4</accession>
<keyword evidence="2" id="KW-0378">Hydrolase</keyword>
<keyword evidence="1" id="KW-0540">Nuclease</keyword>
<dbReference type="GO" id="GO:0003723">
    <property type="term" value="F:RNA binding"/>
    <property type="evidence" value="ECO:0007669"/>
    <property type="project" value="InterPro"/>
</dbReference>
<evidence type="ECO:0000256" key="1">
    <source>
        <dbReference type="ARBA" id="ARBA00022722"/>
    </source>
</evidence>
<evidence type="ECO:0000313" key="5">
    <source>
        <dbReference type="Proteomes" id="UP001305647"/>
    </source>
</evidence>
<organism evidence="4 5">
    <name type="scientific">Parathielavia hyrcaniae</name>
    <dbReference type="NCBI Taxonomy" id="113614"/>
    <lineage>
        <taxon>Eukaryota</taxon>
        <taxon>Fungi</taxon>
        <taxon>Dikarya</taxon>
        <taxon>Ascomycota</taxon>
        <taxon>Pezizomycotina</taxon>
        <taxon>Sordariomycetes</taxon>
        <taxon>Sordariomycetidae</taxon>
        <taxon>Sordariales</taxon>
        <taxon>Chaetomiaceae</taxon>
        <taxon>Parathielavia</taxon>
    </lineage>
</organism>